<proteinExistence type="predicted"/>
<protein>
    <submittedName>
        <fullName evidence="3">Transposase domain-containing protein</fullName>
    </submittedName>
</protein>
<evidence type="ECO:0000256" key="1">
    <source>
        <dbReference type="SAM" id="Phobius"/>
    </source>
</evidence>
<organism evidence="3 4">
    <name type="scientific">Kibdelosporangium philippinense</name>
    <dbReference type="NCBI Taxonomy" id="211113"/>
    <lineage>
        <taxon>Bacteria</taxon>
        <taxon>Bacillati</taxon>
        <taxon>Actinomycetota</taxon>
        <taxon>Actinomycetes</taxon>
        <taxon>Pseudonocardiales</taxon>
        <taxon>Pseudonocardiaceae</taxon>
        <taxon>Kibdelosporangium</taxon>
    </lineage>
</organism>
<dbReference type="PANTHER" id="PTHR37529:SF1">
    <property type="entry name" value="TRANSPOSASE INSG FOR INSERTION SEQUENCE ELEMENT IS4-RELATED"/>
    <property type="match status" value="1"/>
</dbReference>
<evidence type="ECO:0000313" key="4">
    <source>
        <dbReference type="Proteomes" id="UP001521150"/>
    </source>
</evidence>
<name>A0ABS8Z4T9_9PSEU</name>
<sequence length="243" mass="26926">MTVPATPSRRFTDGISIGVLTRLLDRDLVDEVLADTGRREKRTRLLPARVVVYWVLALCLFFEDSYEEVMRKLVNGLRFLGTWRDDWHVPTTSALSQARQRLGAEPLQVLFERVAVPMARPGTKGAWFHGWRVMAVDGLVLDVPDTDDNVAVFGKKSHGGGESPFPQVRVVGLGECGTHAIVAAAIDSWRVYERELLTRILDDLEPGMLALSIHGDLDSGAVSEQGKVLLSWEDEVANACSYP</sequence>
<keyword evidence="1" id="KW-0472">Membrane</keyword>
<dbReference type="Pfam" id="PF13006">
    <property type="entry name" value="Nterm_IS4"/>
    <property type="match status" value="1"/>
</dbReference>
<comment type="caution">
    <text evidence="3">The sequence shown here is derived from an EMBL/GenBank/DDBJ whole genome shotgun (WGS) entry which is preliminary data.</text>
</comment>
<dbReference type="Proteomes" id="UP001521150">
    <property type="component" value="Unassembled WGS sequence"/>
</dbReference>
<feature type="transmembrane region" description="Helical" evidence="1">
    <location>
        <begin position="46"/>
        <end position="63"/>
    </location>
</feature>
<keyword evidence="1" id="KW-0812">Transmembrane</keyword>
<dbReference type="InterPro" id="IPR024473">
    <property type="entry name" value="Transposases_IS4_N"/>
</dbReference>
<evidence type="ECO:0000313" key="3">
    <source>
        <dbReference type="EMBL" id="MCE7001989.1"/>
    </source>
</evidence>
<reference evidence="3 4" key="1">
    <citation type="submission" date="2021-12" db="EMBL/GenBank/DDBJ databases">
        <title>Genome sequence of Kibdelosporangium philippinense ATCC 49844.</title>
        <authorList>
            <person name="Fedorov E.A."/>
            <person name="Omeragic M."/>
            <person name="Shalygina K.F."/>
            <person name="Maclea K.S."/>
        </authorList>
    </citation>
    <scope>NUCLEOTIDE SEQUENCE [LARGE SCALE GENOMIC DNA]</scope>
    <source>
        <strain evidence="3 4">ATCC 49844</strain>
    </source>
</reference>
<keyword evidence="4" id="KW-1185">Reference proteome</keyword>
<accession>A0ABS8Z4T9</accession>
<feature type="domain" description="Transposase IS4 N-terminal" evidence="2">
    <location>
        <begin position="16"/>
        <end position="112"/>
    </location>
</feature>
<keyword evidence="1" id="KW-1133">Transmembrane helix</keyword>
<dbReference type="PANTHER" id="PTHR37529">
    <property type="entry name" value="TRANSPOSASE INSG FOR INSERTION SEQUENCE ELEMENT IS4-RELATED"/>
    <property type="match status" value="1"/>
</dbReference>
<gene>
    <name evidence="3" type="ORF">LWC34_03955</name>
</gene>
<dbReference type="EMBL" id="JAJVCN010000001">
    <property type="protein sequence ID" value="MCE7001989.1"/>
    <property type="molecule type" value="Genomic_DNA"/>
</dbReference>
<evidence type="ECO:0000259" key="2">
    <source>
        <dbReference type="Pfam" id="PF13006"/>
    </source>
</evidence>